<comment type="catalytic activity">
    <reaction evidence="10">
        <text>carboxynorspermidine + H(+) = norspermidine + CO2</text>
        <dbReference type="Rhea" id="RHEA:34099"/>
        <dbReference type="ChEBI" id="CHEBI:15378"/>
        <dbReference type="ChEBI" id="CHEBI:16526"/>
        <dbReference type="ChEBI" id="CHEBI:57920"/>
        <dbReference type="ChEBI" id="CHEBI:65070"/>
        <dbReference type="EC" id="4.1.1.96"/>
    </reaction>
</comment>
<dbReference type="FunFam" id="3.20.20.10:FF:000012">
    <property type="entry name" value="Carboxynorspermidine/carboxyspermidine decarboxylase"/>
    <property type="match status" value="1"/>
</dbReference>
<gene>
    <name evidence="13" type="primary">nspC</name>
    <name evidence="13" type="ORF">CDV25_04005</name>
</gene>
<dbReference type="InterPro" id="IPR009006">
    <property type="entry name" value="Ala_racemase/Decarboxylase_C"/>
</dbReference>
<evidence type="ECO:0000256" key="2">
    <source>
        <dbReference type="ARBA" id="ARBA00012259"/>
    </source>
</evidence>
<evidence type="ECO:0000256" key="6">
    <source>
        <dbReference type="ARBA" id="ARBA00023066"/>
    </source>
</evidence>
<dbReference type="NCBIfam" id="TIGR01047">
    <property type="entry name" value="nspC"/>
    <property type="match status" value="1"/>
</dbReference>
<dbReference type="InterPro" id="IPR029066">
    <property type="entry name" value="PLP-binding_barrel"/>
</dbReference>
<evidence type="ECO:0000256" key="5">
    <source>
        <dbReference type="ARBA" id="ARBA00022898"/>
    </source>
</evidence>
<dbReference type="EMBL" id="CP021886">
    <property type="protein sequence ID" value="AWI34028.1"/>
    <property type="molecule type" value="Genomic_DNA"/>
</dbReference>
<protein>
    <recommendedName>
        <fullName evidence="3">Carboxynorspermidine/carboxyspermidine decarboxylase</fullName>
        <ecNumber evidence="2">4.1.1.96</ecNumber>
    </recommendedName>
</protein>
<sequence length="406" mass="46869">MKTNHYPKNFENIPSPCYVLEEEKFEKNLKLLNFIQQQSGAKILLALKGYALWKSFGIAKEYLSGVTASGIYEAKLGFETFGKEITTFSPAYKEREMQELVKISHHIIFNSFLQWQTYKPFIDKENLQRLTKKRPIIEVGLRVNPQYSEVTPKIYNPCVEGSRLGITPKEFQKGFKKYGLSGISGLHFHTHCEQNSDVLERTLQHFIKHFKDFISQMRWINFGGGHHITRKDYNVELLLKILKKFKKKFKTQIYLEPGEAIGWESGFLIGSVIDIIHNGIDIAILDISAAAHMPDCLEMPYRPMVRNSFNAQVKKGKNLKLKGEKPYCYRFGGPTCLAGDIIGDYSFEKPLKIGDKIIFEDMIHYTIVKNNTFNGVPLPSIGIIHKNGEFELFKTFNYEDYKHRNS</sequence>
<evidence type="ECO:0000259" key="12">
    <source>
        <dbReference type="Pfam" id="PF00278"/>
    </source>
</evidence>
<keyword evidence="7" id="KW-0456">Lyase</keyword>
<organism evidence="13 14">
    <name type="scientific">Helicobacter apodemus</name>
    <dbReference type="NCBI Taxonomy" id="135569"/>
    <lineage>
        <taxon>Bacteria</taxon>
        <taxon>Pseudomonadati</taxon>
        <taxon>Campylobacterota</taxon>
        <taxon>Epsilonproteobacteria</taxon>
        <taxon>Campylobacterales</taxon>
        <taxon>Helicobacteraceae</taxon>
        <taxon>Helicobacter</taxon>
    </lineage>
</organism>
<comment type="cofactor">
    <cofactor evidence="1">
        <name>pyridoxal 5'-phosphate</name>
        <dbReference type="ChEBI" id="CHEBI:597326"/>
    </cofactor>
</comment>
<keyword evidence="4" id="KW-0210">Decarboxylase</keyword>
<dbReference type="Pfam" id="PF00278">
    <property type="entry name" value="Orn_DAP_Arg_deC"/>
    <property type="match status" value="1"/>
</dbReference>
<feature type="binding site" evidence="11">
    <location>
        <position position="259"/>
    </location>
    <ligand>
        <name>substrate</name>
    </ligand>
</feature>
<keyword evidence="6" id="KW-0745">Spermidine biosynthesis</keyword>
<dbReference type="Proteomes" id="UP000244890">
    <property type="component" value="Chromosome"/>
</dbReference>
<dbReference type="PANTHER" id="PTHR43727:SF1">
    <property type="entry name" value="CARBOXYNORSPERMIDINE_CARBOXYSPERMIDINE DECARBOXYLASE"/>
    <property type="match status" value="1"/>
</dbReference>
<evidence type="ECO:0000256" key="7">
    <source>
        <dbReference type="ARBA" id="ARBA00023239"/>
    </source>
</evidence>
<dbReference type="Gene3D" id="2.40.37.10">
    <property type="entry name" value="Lyase, Ornithine Decarboxylase, Chain A, domain 1"/>
    <property type="match status" value="1"/>
</dbReference>
<evidence type="ECO:0000313" key="13">
    <source>
        <dbReference type="EMBL" id="AWI34028.1"/>
    </source>
</evidence>
<dbReference type="InterPro" id="IPR005730">
    <property type="entry name" value="Nsp_de-COase"/>
</dbReference>
<dbReference type="Gene3D" id="3.20.20.10">
    <property type="entry name" value="Alanine racemase"/>
    <property type="match status" value="1"/>
</dbReference>
<dbReference type="AlphaFoldDB" id="A0A2U8FDD4"/>
<evidence type="ECO:0000256" key="1">
    <source>
        <dbReference type="ARBA" id="ARBA00001933"/>
    </source>
</evidence>
<dbReference type="GO" id="GO:0008295">
    <property type="term" value="P:spermidine biosynthetic process"/>
    <property type="evidence" value="ECO:0007669"/>
    <property type="project" value="UniProtKB-KW"/>
</dbReference>
<feature type="domain" description="Orn/DAP/Arg decarboxylase 2 C-terminal" evidence="12">
    <location>
        <begin position="160"/>
        <end position="362"/>
    </location>
</feature>
<comment type="similarity">
    <text evidence="8">Belongs to the Orn/Lys/Arg decarboxylase class-II family. NspC subfamily.</text>
</comment>
<proteinExistence type="inferred from homology"/>
<dbReference type="InterPro" id="IPR022643">
    <property type="entry name" value="De-COase2_C"/>
</dbReference>
<dbReference type="GO" id="GO:0008836">
    <property type="term" value="F:diaminopimelate decarboxylase activity"/>
    <property type="evidence" value="ECO:0007669"/>
    <property type="project" value="TreeGrafter"/>
</dbReference>
<dbReference type="CDD" id="cd06829">
    <property type="entry name" value="PLPDE_III_CANSDC"/>
    <property type="match status" value="1"/>
</dbReference>
<dbReference type="KEGG" id="had:CDV25_04005"/>
<feature type="binding site" evidence="11">
    <location>
        <position position="295"/>
    </location>
    <ligand>
        <name>substrate</name>
    </ligand>
</feature>
<dbReference type="PANTHER" id="PTHR43727">
    <property type="entry name" value="DIAMINOPIMELATE DECARBOXYLASE"/>
    <property type="match status" value="1"/>
</dbReference>
<evidence type="ECO:0000256" key="3">
    <source>
        <dbReference type="ARBA" id="ARBA00013633"/>
    </source>
</evidence>
<dbReference type="SUPFAM" id="SSF50621">
    <property type="entry name" value="Alanine racemase C-terminal domain-like"/>
    <property type="match status" value="1"/>
</dbReference>
<dbReference type="EC" id="4.1.1.96" evidence="2"/>
<dbReference type="OrthoDB" id="9804410at2"/>
<evidence type="ECO:0000256" key="8">
    <source>
        <dbReference type="ARBA" id="ARBA00025802"/>
    </source>
</evidence>
<reference evidence="13 14" key="1">
    <citation type="submission" date="2017-06" db="EMBL/GenBank/DDBJ databases">
        <title>Complete genome of Helicobacter apodemus.</title>
        <authorList>
            <person name="Cho S."/>
        </authorList>
    </citation>
    <scope>NUCLEOTIDE SEQUENCE [LARGE SCALE GENOMIC DNA]</scope>
    <source>
        <strain evidence="14">SNUVETPUB-15-01</strain>
    </source>
</reference>
<evidence type="ECO:0000313" key="14">
    <source>
        <dbReference type="Proteomes" id="UP000244890"/>
    </source>
</evidence>
<keyword evidence="5" id="KW-0663">Pyridoxal phosphate</keyword>
<dbReference type="PIRSF" id="PIRSF038941">
    <property type="entry name" value="NspC"/>
    <property type="match status" value="1"/>
</dbReference>
<accession>A0A2U8FDD4</accession>
<evidence type="ECO:0000256" key="10">
    <source>
        <dbReference type="ARBA" id="ARBA00047389"/>
    </source>
</evidence>
<dbReference type="GO" id="GO:0009089">
    <property type="term" value="P:lysine biosynthetic process via diaminopimelate"/>
    <property type="evidence" value="ECO:0007669"/>
    <property type="project" value="TreeGrafter"/>
</dbReference>
<dbReference type="RefSeq" id="WP_108910880.1">
    <property type="nucleotide sequence ID" value="NZ_CP021886.1"/>
</dbReference>
<evidence type="ECO:0000256" key="9">
    <source>
        <dbReference type="ARBA" id="ARBA00047351"/>
    </source>
</evidence>
<evidence type="ECO:0000256" key="4">
    <source>
        <dbReference type="ARBA" id="ARBA00022793"/>
    </source>
</evidence>
<evidence type="ECO:0000256" key="11">
    <source>
        <dbReference type="PIRSR" id="PIRSR038941-1"/>
    </source>
</evidence>
<name>A0A2U8FDD4_9HELI</name>
<dbReference type="GO" id="GO:0045312">
    <property type="term" value="P:nor-spermidine biosynthetic process"/>
    <property type="evidence" value="ECO:0007669"/>
    <property type="project" value="InterPro"/>
</dbReference>
<dbReference type="SUPFAM" id="SSF51419">
    <property type="entry name" value="PLP-binding barrel"/>
    <property type="match status" value="1"/>
</dbReference>
<comment type="catalytic activity">
    <reaction evidence="9">
        <text>carboxyspermidine + H(+) = spermidine + CO2</text>
        <dbReference type="Rhea" id="RHEA:34095"/>
        <dbReference type="ChEBI" id="CHEBI:15378"/>
        <dbReference type="ChEBI" id="CHEBI:16526"/>
        <dbReference type="ChEBI" id="CHEBI:57834"/>
        <dbReference type="ChEBI" id="CHEBI:65072"/>
        <dbReference type="EC" id="4.1.1.96"/>
    </reaction>
</comment>